<feature type="region of interest" description="Disordered" evidence="1">
    <location>
        <begin position="1"/>
        <end position="48"/>
    </location>
</feature>
<proteinExistence type="predicted"/>
<evidence type="ECO:0000313" key="2">
    <source>
        <dbReference type="EMBL" id="QHT20102.1"/>
    </source>
</evidence>
<accession>A0A6C0DUA9</accession>
<reference evidence="2" key="1">
    <citation type="journal article" date="2020" name="Nature">
        <title>Giant virus diversity and host interactions through global metagenomics.</title>
        <authorList>
            <person name="Schulz F."/>
            <person name="Roux S."/>
            <person name="Paez-Espino D."/>
            <person name="Jungbluth S."/>
            <person name="Walsh D.A."/>
            <person name="Denef V.J."/>
            <person name="McMahon K.D."/>
            <person name="Konstantinidis K.T."/>
            <person name="Eloe-Fadrosh E.A."/>
            <person name="Kyrpides N.C."/>
            <person name="Woyke T."/>
        </authorList>
    </citation>
    <scope>NUCLEOTIDE SEQUENCE</scope>
    <source>
        <strain evidence="2">GVMAG-M-3300023174-60</strain>
    </source>
</reference>
<evidence type="ECO:0000256" key="1">
    <source>
        <dbReference type="SAM" id="MobiDB-lite"/>
    </source>
</evidence>
<sequence>MNQDTPKYYMPYDSENDTGNDTGEDTDDESEDYNSEGLPEYEDPRIRREEDPRYAIIAAAGPNFNTSAQQLKYMEHAPGSSYDNSTNITNLSSFTYLNPPKTTQTTLLSIKSTNRDFSVWSSPFYFQIYTPRVYKNVTKFQLVQISFPNNTTNFVNSPVFVQELSAVLLGLGVPEECLSTCINISGCVPGLTSIAVAEKARVNSNGEPTYYAFSIPNGNYSNSKLATALTVSANNTPPFNVISYETFANEFKIHRDVSILFNEPGDYFQTNVSRGIRGSHTKNDIINTYYTNLHIDSYPVITDKIATNAYYFPVLKELLASGLANVFIKTGSYTFSQVSDYVLGQFLGLNSDIYYTLSILNKGVLDNYRKQFTFELRHINKYIFSYNENIRRFSCSHNSLHTSLQSDITNKYNSLYNHALTLKGLNNRSFQTLKTLYSNSNSVFKALESYLSTIFYNYTLGSITNYSYIGGLIYANSTISEWNAHTGFSSMFNFSNIFGAQLHGNYHGSTFTFTNFLDYHNTISSYYNIVENANSTISSIHGYSNSKHHEYISTKYTGIIPHHIINNKTYNDCRGIPAAFLPHQTLFSPGQKIPHPVLAFESLADVSPNPPPTYGDIPYSTCLIDCCNAYEKIVKSWYGCIPTDTIINQFPSYRLGINFLDSTKFNALSTILALNSTSNFNLFLQINDFQSFNNMDVAMNENYSISNETSGQVKLMAAKILLQGVATGEASETAIQNPVLFETPLGKLDKLELKIYADDTALTPMWLFLPFDIGINEWTATFQIDEEVAFANREAGFSGNVPTIPIPNNPQNFQYIGLTAKDNPNNK</sequence>
<feature type="compositionally biased region" description="Acidic residues" evidence="1">
    <location>
        <begin position="14"/>
        <end position="34"/>
    </location>
</feature>
<protein>
    <submittedName>
        <fullName evidence="2">Uncharacterized protein</fullName>
    </submittedName>
</protein>
<dbReference type="AlphaFoldDB" id="A0A6C0DUA9"/>
<name>A0A6C0DUA9_9ZZZZ</name>
<organism evidence="2">
    <name type="scientific">viral metagenome</name>
    <dbReference type="NCBI Taxonomy" id="1070528"/>
    <lineage>
        <taxon>unclassified sequences</taxon>
        <taxon>metagenomes</taxon>
        <taxon>organismal metagenomes</taxon>
    </lineage>
</organism>
<dbReference type="EMBL" id="MN739677">
    <property type="protein sequence ID" value="QHT20102.1"/>
    <property type="molecule type" value="Genomic_DNA"/>
</dbReference>